<dbReference type="InParanoid" id="A0A1J7JDM6"/>
<keyword evidence="2" id="KW-1133">Transmembrane helix</keyword>
<dbReference type="PANTHER" id="PTHR37539">
    <property type="entry name" value="SECRETED PROTEIN-RELATED"/>
    <property type="match status" value="1"/>
</dbReference>
<evidence type="ECO:0000313" key="4">
    <source>
        <dbReference type="EMBL" id="OIW27348.1"/>
    </source>
</evidence>
<dbReference type="PANTHER" id="PTHR37539:SF1">
    <property type="entry name" value="ER-BOUND OXYGENASE MPAB_MPAB'_RUBBER OXYGENASE CATALYTIC DOMAIN-CONTAINING PROTEIN"/>
    <property type="match status" value="1"/>
</dbReference>
<dbReference type="GO" id="GO:0016491">
    <property type="term" value="F:oxidoreductase activity"/>
    <property type="evidence" value="ECO:0007669"/>
    <property type="project" value="InterPro"/>
</dbReference>
<sequence length="508" mass="56016">MWWGKGDDWRRTWGYDFKWTPDHRTKEELAHLMYSYDELASECLDILDEISPPPTPAQGRDKPPSSDTPPSSEKPPSSDTRPSSETPSPQEPSSGPPPSPEPAPQPTKSSPSPPSHRDYHTLLKTHHASHPSLTRLWTDLTTIPPWADPLQLARGQAVFYRYAGPAIVGLTFQSLLGGMGSYRVVETLSRTGGFGVRVARRRLLETFQHILLVTRDIDSLLPGGEGWKSSVKVRFLHASVRRRILQLAKGEGKTGGRYYDVAAHGVPVNDLDSIGTIAAFSSTLIWVSFPRQGIFLTSQEKEDFVALWRYVAHLLGAPTEPYFASVAQARAIMESLMMTEIDPSPTSRTLANNIIAALANTPPSLASEGFLRAETRWLNGWELSDALDVPRPGVWYTVLVGAQCVFFMVVCYASRVVPAWDRRRIEGLKGRLHRITVALAGGGEAAHEFKYVPSLGVFTAREEGGGDKVMGEDGVERRNVKALAVAGTAMAALAWLGVRYASRMFQKM</sequence>
<dbReference type="InterPro" id="IPR037473">
    <property type="entry name" value="Lcp-like"/>
</dbReference>
<dbReference type="STRING" id="1408157.A0A1J7JDM6"/>
<dbReference type="Proteomes" id="UP000182658">
    <property type="component" value="Unassembled WGS sequence"/>
</dbReference>
<feature type="region of interest" description="Disordered" evidence="1">
    <location>
        <begin position="45"/>
        <end position="119"/>
    </location>
</feature>
<organism evidence="4 5">
    <name type="scientific">Coniochaeta ligniaria NRRL 30616</name>
    <dbReference type="NCBI Taxonomy" id="1408157"/>
    <lineage>
        <taxon>Eukaryota</taxon>
        <taxon>Fungi</taxon>
        <taxon>Dikarya</taxon>
        <taxon>Ascomycota</taxon>
        <taxon>Pezizomycotina</taxon>
        <taxon>Sordariomycetes</taxon>
        <taxon>Sordariomycetidae</taxon>
        <taxon>Coniochaetales</taxon>
        <taxon>Coniochaetaceae</taxon>
        <taxon>Coniochaeta</taxon>
    </lineage>
</organism>
<dbReference type="InterPro" id="IPR018713">
    <property type="entry name" value="MPAB/Lcp_cat_dom"/>
</dbReference>
<feature type="compositionally biased region" description="Low complexity" evidence="1">
    <location>
        <begin position="68"/>
        <end position="93"/>
    </location>
</feature>
<evidence type="ECO:0000256" key="1">
    <source>
        <dbReference type="SAM" id="MobiDB-lite"/>
    </source>
</evidence>
<name>A0A1J7JDM6_9PEZI</name>
<feature type="transmembrane region" description="Helical" evidence="2">
    <location>
        <begin position="480"/>
        <end position="498"/>
    </location>
</feature>
<dbReference type="AlphaFoldDB" id="A0A1J7JDM6"/>
<dbReference type="Pfam" id="PF09995">
    <property type="entry name" value="MPAB_Lcp_cat"/>
    <property type="match status" value="1"/>
</dbReference>
<protein>
    <recommendedName>
        <fullName evidence="3">ER-bound oxygenase mpaB/mpaB'/Rubber oxygenase catalytic domain-containing protein</fullName>
    </recommendedName>
</protein>
<dbReference type="EMBL" id="KV875099">
    <property type="protein sequence ID" value="OIW27348.1"/>
    <property type="molecule type" value="Genomic_DNA"/>
</dbReference>
<evidence type="ECO:0000259" key="3">
    <source>
        <dbReference type="Pfam" id="PF09995"/>
    </source>
</evidence>
<keyword evidence="5" id="KW-1185">Reference proteome</keyword>
<accession>A0A1J7JDM6</accession>
<keyword evidence="2" id="KW-0472">Membrane</keyword>
<feature type="domain" description="ER-bound oxygenase mpaB/mpaB'/Rubber oxygenase catalytic" evidence="3">
    <location>
        <begin position="178"/>
        <end position="392"/>
    </location>
</feature>
<reference evidence="4 5" key="1">
    <citation type="submission" date="2016-10" db="EMBL/GenBank/DDBJ databases">
        <title>Draft genome sequence of Coniochaeta ligniaria NRRL30616, a lignocellulolytic fungus for bioabatement of inhibitors in plant biomass hydrolysates.</title>
        <authorList>
            <consortium name="DOE Joint Genome Institute"/>
            <person name="Jimenez D.J."/>
            <person name="Hector R.E."/>
            <person name="Riley R."/>
            <person name="Sun H."/>
            <person name="Grigoriev I.V."/>
            <person name="Van Elsas J.D."/>
            <person name="Nichols N.N."/>
        </authorList>
    </citation>
    <scope>NUCLEOTIDE SEQUENCE [LARGE SCALE GENOMIC DNA]</scope>
    <source>
        <strain evidence="4 5">NRRL 30616</strain>
    </source>
</reference>
<feature type="compositionally biased region" description="Pro residues" evidence="1">
    <location>
        <begin position="94"/>
        <end position="105"/>
    </location>
</feature>
<gene>
    <name evidence="4" type="ORF">CONLIGDRAFT_425415</name>
</gene>
<evidence type="ECO:0000313" key="5">
    <source>
        <dbReference type="Proteomes" id="UP000182658"/>
    </source>
</evidence>
<evidence type="ECO:0000256" key="2">
    <source>
        <dbReference type="SAM" id="Phobius"/>
    </source>
</evidence>
<dbReference type="OrthoDB" id="6361347at2759"/>
<feature type="transmembrane region" description="Helical" evidence="2">
    <location>
        <begin position="393"/>
        <end position="414"/>
    </location>
</feature>
<proteinExistence type="predicted"/>
<keyword evidence="2" id="KW-0812">Transmembrane</keyword>